<reference evidence="1 2" key="1">
    <citation type="submission" date="2019-02" db="EMBL/GenBank/DDBJ databases">
        <title>Genome sequencing of the rare red list fungi Antrodiella citrinella (Flaviporus citrinellus).</title>
        <authorList>
            <person name="Buettner E."/>
            <person name="Kellner H."/>
        </authorList>
    </citation>
    <scope>NUCLEOTIDE SEQUENCE [LARGE SCALE GENOMIC DNA]</scope>
    <source>
        <strain evidence="1 2">DSM 108506</strain>
    </source>
</reference>
<dbReference type="OrthoDB" id="5424209at2759"/>
<evidence type="ECO:0000313" key="2">
    <source>
        <dbReference type="Proteomes" id="UP000308730"/>
    </source>
</evidence>
<sequence>MSPVSTCTTETLVSPTDYVCKKSLSGDIEDMAGDDVASKDRLTEKYPNAYSDLGPVARSIVREPLPVHDHPIQHNWVSIGSRICDELESVGIMWTSVNPLAYANAGEPKPFCPLIMCVGVIPSSLLYEAAVAAAAVVKNILTDAGFPDIEVVFIESVVTRFADPRLLSFNPLVDRVPDLRKPFTPTLGLSIAPRKYPHHEGTASLYFRLSQDNKRVAVLTCAHVARPPSVYQNTDMSYQKSGQRREEIVALGTMGYDNAINAMMATIGDRLHSIDAWNVQLRRLGDPVEGESENVTDSRSDYLDLVTKARREIQRMKALHSEVSVEPYGFTKDWAFIELYNDKIDWTTFKGNKLWVGGNLSISEFGNTMFPQSNDRKNYSDRTDTSYITPYWWIEAQIKAKLPDCFLYEAVP</sequence>
<accession>A0A4S4MR04</accession>
<dbReference type="EMBL" id="SGPM01000243">
    <property type="protein sequence ID" value="THH27541.1"/>
    <property type="molecule type" value="Genomic_DNA"/>
</dbReference>
<evidence type="ECO:0000313" key="1">
    <source>
        <dbReference type="EMBL" id="THH27541.1"/>
    </source>
</evidence>
<organism evidence="1 2">
    <name type="scientific">Antrodiella citrinella</name>
    <dbReference type="NCBI Taxonomy" id="2447956"/>
    <lineage>
        <taxon>Eukaryota</taxon>
        <taxon>Fungi</taxon>
        <taxon>Dikarya</taxon>
        <taxon>Basidiomycota</taxon>
        <taxon>Agaricomycotina</taxon>
        <taxon>Agaricomycetes</taxon>
        <taxon>Polyporales</taxon>
        <taxon>Steccherinaceae</taxon>
        <taxon>Antrodiella</taxon>
    </lineage>
</organism>
<proteinExistence type="predicted"/>
<gene>
    <name evidence="1" type="ORF">EUX98_g6646</name>
</gene>
<name>A0A4S4MR04_9APHY</name>
<dbReference type="Proteomes" id="UP000308730">
    <property type="component" value="Unassembled WGS sequence"/>
</dbReference>
<protein>
    <submittedName>
        <fullName evidence="1">Uncharacterized protein</fullName>
    </submittedName>
</protein>
<dbReference type="AlphaFoldDB" id="A0A4S4MR04"/>
<comment type="caution">
    <text evidence="1">The sequence shown here is derived from an EMBL/GenBank/DDBJ whole genome shotgun (WGS) entry which is preliminary data.</text>
</comment>
<keyword evidence="2" id="KW-1185">Reference proteome</keyword>